<organism evidence="2 3">
    <name type="scientific">Paraburkholderia humisilvae</name>
    <dbReference type="NCBI Taxonomy" id="627669"/>
    <lineage>
        <taxon>Bacteria</taxon>
        <taxon>Pseudomonadati</taxon>
        <taxon>Pseudomonadota</taxon>
        <taxon>Betaproteobacteria</taxon>
        <taxon>Burkholderiales</taxon>
        <taxon>Burkholderiaceae</taxon>
        <taxon>Paraburkholderia</taxon>
    </lineage>
</organism>
<dbReference type="PROSITE" id="PS00354">
    <property type="entry name" value="HMGI_Y"/>
    <property type="match status" value="1"/>
</dbReference>
<accession>A0A6J5E9D4</accession>
<dbReference type="Proteomes" id="UP000494363">
    <property type="component" value="Unassembled WGS sequence"/>
</dbReference>
<evidence type="ECO:0000313" key="2">
    <source>
        <dbReference type="EMBL" id="CAB3762467.1"/>
    </source>
</evidence>
<dbReference type="GO" id="GO:0006355">
    <property type="term" value="P:regulation of DNA-templated transcription"/>
    <property type="evidence" value="ECO:0007669"/>
    <property type="project" value="InterPro"/>
</dbReference>
<dbReference type="InterPro" id="IPR000637">
    <property type="entry name" value="HMGI/Y_DNA-bd_CS"/>
</dbReference>
<keyword evidence="3" id="KW-1185">Reference proteome</keyword>
<feature type="region of interest" description="Disordered" evidence="1">
    <location>
        <begin position="20"/>
        <end position="42"/>
    </location>
</feature>
<evidence type="ECO:0000313" key="3">
    <source>
        <dbReference type="Proteomes" id="UP000494363"/>
    </source>
</evidence>
<gene>
    <name evidence="2" type="ORF">LMG29542_04365</name>
</gene>
<name>A0A6J5E9D4_9BURK</name>
<proteinExistence type="predicted"/>
<sequence>MRKRRTVIQAEDTKTIPLPLSGVTEKRGRGRPRKDGALTNAQRQAAYRARRKVAGNPVTVTKKIPAAADGYDELVLENERLREKLAGMARKPEAVMVAGAGAVVPKVGSGVVTVTDVLREPPVVARLGSRKLSFSVDDTVRIALDRLAADVGISRRDAFERLVIAADLAVMRSFMDESSFNSYLDRKRNVKSRT</sequence>
<dbReference type="EMBL" id="CADIKH010000020">
    <property type="protein sequence ID" value="CAB3762467.1"/>
    <property type="molecule type" value="Genomic_DNA"/>
</dbReference>
<reference evidence="2 3" key="1">
    <citation type="submission" date="2020-04" db="EMBL/GenBank/DDBJ databases">
        <authorList>
            <person name="De Canck E."/>
        </authorList>
    </citation>
    <scope>NUCLEOTIDE SEQUENCE [LARGE SCALE GENOMIC DNA]</scope>
    <source>
        <strain evidence="2 3">LMG 29542</strain>
    </source>
</reference>
<protein>
    <submittedName>
        <fullName evidence="2">Uncharacterized protein</fullName>
    </submittedName>
</protein>
<evidence type="ECO:0000256" key="1">
    <source>
        <dbReference type="SAM" id="MobiDB-lite"/>
    </source>
</evidence>
<dbReference type="AlphaFoldDB" id="A0A6J5E9D4"/>